<sequence length="323" mass="34916">MPRAVICLGSIYLHVFYEVDDLEGFLSAWGTGLSRGGREVLSPEQEKRLTELLPRFARLAGRAVGGQAANAAHALGLLAVPVILAGRVGADEDGTFLKKRLTGVNLEHLVSRGESGRTYILATPGGERTLLMAPNANEQLQEEDVPPEVMASSAFVHVTSCGGKGPLAAQRHILQHLSGRLRVCFDPGEHYASLGREALTDLFDQTETLLVTEKEWELFGGNLRRLAEWAPPVVLVKRGVQGTRMLTPVRYLDFPPYAAENLLDTGGSGDVFAAGYLAGLYRGLNLPQAIRLASSLAAYALGGTGWERYPDRKVMEAVIASLR</sequence>
<evidence type="ECO:0000256" key="2">
    <source>
        <dbReference type="ARBA" id="ARBA00022679"/>
    </source>
</evidence>
<feature type="domain" description="Carbohydrate kinase PfkB" evidence="4">
    <location>
        <begin position="63"/>
        <end position="304"/>
    </location>
</feature>
<protein>
    <submittedName>
        <fullName evidence="5">Carbohydrate kinase family protein</fullName>
    </submittedName>
</protein>
<evidence type="ECO:0000313" key="5">
    <source>
        <dbReference type="EMBL" id="HHS28805.1"/>
    </source>
</evidence>
<dbReference type="InterPro" id="IPR050306">
    <property type="entry name" value="PfkB_Carbo_kinase"/>
</dbReference>
<dbReference type="SUPFAM" id="SSF53613">
    <property type="entry name" value="Ribokinase-like"/>
    <property type="match status" value="1"/>
</dbReference>
<comment type="caution">
    <text evidence="5">The sequence shown here is derived from an EMBL/GenBank/DDBJ whole genome shotgun (WGS) entry which is preliminary data.</text>
</comment>
<evidence type="ECO:0000256" key="3">
    <source>
        <dbReference type="ARBA" id="ARBA00022777"/>
    </source>
</evidence>
<reference evidence="5" key="1">
    <citation type="journal article" date="2020" name="mSystems">
        <title>Genome- and Community-Level Interaction Insights into Carbon Utilization and Element Cycling Functions of Hydrothermarchaeota in Hydrothermal Sediment.</title>
        <authorList>
            <person name="Zhou Z."/>
            <person name="Liu Y."/>
            <person name="Xu W."/>
            <person name="Pan J."/>
            <person name="Luo Z.H."/>
            <person name="Li M."/>
        </authorList>
    </citation>
    <scope>NUCLEOTIDE SEQUENCE [LARGE SCALE GENOMIC DNA]</scope>
    <source>
        <strain evidence="5">SpSt-767</strain>
    </source>
</reference>
<dbReference type="InterPro" id="IPR002173">
    <property type="entry name" value="Carboh/pur_kinase_PfkB_CS"/>
</dbReference>
<organism evidence="5">
    <name type="scientific">Desulfobacca acetoxidans</name>
    <dbReference type="NCBI Taxonomy" id="60893"/>
    <lineage>
        <taxon>Bacteria</taxon>
        <taxon>Pseudomonadati</taxon>
        <taxon>Thermodesulfobacteriota</taxon>
        <taxon>Desulfobaccia</taxon>
        <taxon>Desulfobaccales</taxon>
        <taxon>Desulfobaccaceae</taxon>
        <taxon>Desulfobacca</taxon>
    </lineage>
</organism>
<evidence type="ECO:0000259" key="4">
    <source>
        <dbReference type="Pfam" id="PF00294"/>
    </source>
</evidence>
<comment type="similarity">
    <text evidence="1">Belongs to the carbohydrate kinase PfkB family.</text>
</comment>
<dbReference type="Pfam" id="PF00294">
    <property type="entry name" value="PfkB"/>
    <property type="match status" value="1"/>
</dbReference>
<name>A0A7V6A249_9BACT</name>
<dbReference type="PROSITE" id="PS00584">
    <property type="entry name" value="PFKB_KINASES_2"/>
    <property type="match status" value="1"/>
</dbReference>
<proteinExistence type="inferred from homology"/>
<dbReference type="AlphaFoldDB" id="A0A7V6A249"/>
<evidence type="ECO:0000256" key="1">
    <source>
        <dbReference type="ARBA" id="ARBA00010688"/>
    </source>
</evidence>
<dbReference type="InterPro" id="IPR011611">
    <property type="entry name" value="PfkB_dom"/>
</dbReference>
<dbReference type="PANTHER" id="PTHR43085:SF57">
    <property type="entry name" value="CARBOHYDRATE KINASE PFKB DOMAIN-CONTAINING PROTEIN"/>
    <property type="match status" value="1"/>
</dbReference>
<dbReference type="PANTHER" id="PTHR43085">
    <property type="entry name" value="HEXOKINASE FAMILY MEMBER"/>
    <property type="match status" value="1"/>
</dbReference>
<keyword evidence="2" id="KW-0808">Transferase</keyword>
<dbReference type="GO" id="GO:0016301">
    <property type="term" value="F:kinase activity"/>
    <property type="evidence" value="ECO:0007669"/>
    <property type="project" value="UniProtKB-KW"/>
</dbReference>
<dbReference type="Gene3D" id="3.40.1190.20">
    <property type="match status" value="1"/>
</dbReference>
<gene>
    <name evidence="5" type="ORF">ENV52_03775</name>
</gene>
<dbReference type="InterPro" id="IPR029056">
    <property type="entry name" value="Ribokinase-like"/>
</dbReference>
<dbReference type="EMBL" id="DTGR01000056">
    <property type="protein sequence ID" value="HHS28805.1"/>
    <property type="molecule type" value="Genomic_DNA"/>
</dbReference>
<keyword evidence="3 5" id="KW-0418">Kinase</keyword>
<accession>A0A7V6A249</accession>